<organism evidence="7 8">
    <name type="scientific">Trichomalopsis sarcophagae</name>
    <dbReference type="NCBI Taxonomy" id="543379"/>
    <lineage>
        <taxon>Eukaryota</taxon>
        <taxon>Metazoa</taxon>
        <taxon>Ecdysozoa</taxon>
        <taxon>Arthropoda</taxon>
        <taxon>Hexapoda</taxon>
        <taxon>Insecta</taxon>
        <taxon>Pterygota</taxon>
        <taxon>Neoptera</taxon>
        <taxon>Endopterygota</taxon>
        <taxon>Hymenoptera</taxon>
        <taxon>Apocrita</taxon>
        <taxon>Proctotrupomorpha</taxon>
        <taxon>Chalcidoidea</taxon>
        <taxon>Pteromalidae</taxon>
        <taxon>Pteromalinae</taxon>
        <taxon>Trichomalopsis</taxon>
    </lineage>
</organism>
<feature type="domain" description="C2H2-type" evidence="6">
    <location>
        <begin position="493"/>
        <end position="521"/>
    </location>
</feature>
<dbReference type="STRING" id="543379.A0A232F4A9"/>
<feature type="domain" description="C2H2-type" evidence="6">
    <location>
        <begin position="241"/>
        <end position="268"/>
    </location>
</feature>
<evidence type="ECO:0000256" key="5">
    <source>
        <dbReference type="PROSITE-ProRule" id="PRU00042"/>
    </source>
</evidence>
<dbReference type="PANTHER" id="PTHR24379:SF121">
    <property type="entry name" value="C2H2-TYPE DOMAIN-CONTAINING PROTEIN"/>
    <property type="match status" value="1"/>
</dbReference>
<dbReference type="PROSITE" id="PS50157">
    <property type="entry name" value="ZINC_FINGER_C2H2_2"/>
    <property type="match status" value="7"/>
</dbReference>
<name>A0A232F4A9_9HYME</name>
<dbReference type="OrthoDB" id="10004641at2759"/>
<feature type="domain" description="C2H2-type" evidence="6">
    <location>
        <begin position="918"/>
        <end position="946"/>
    </location>
</feature>
<comment type="caution">
    <text evidence="7">The sequence shown here is derived from an EMBL/GenBank/DDBJ whole genome shotgun (WGS) entry which is preliminary data.</text>
</comment>
<dbReference type="SUPFAM" id="SSF57667">
    <property type="entry name" value="beta-beta-alpha zinc fingers"/>
    <property type="match status" value="5"/>
</dbReference>
<keyword evidence="1" id="KW-0479">Metal-binding</keyword>
<dbReference type="PROSITE" id="PS00028">
    <property type="entry name" value="ZINC_FINGER_C2H2_1"/>
    <property type="match status" value="4"/>
</dbReference>
<evidence type="ECO:0000313" key="7">
    <source>
        <dbReference type="EMBL" id="OXU25308.1"/>
    </source>
</evidence>
<keyword evidence="4" id="KW-0862">Zinc</keyword>
<dbReference type="InterPro" id="IPR013087">
    <property type="entry name" value="Znf_C2H2_type"/>
</dbReference>
<dbReference type="GO" id="GO:0008270">
    <property type="term" value="F:zinc ion binding"/>
    <property type="evidence" value="ECO:0007669"/>
    <property type="project" value="UniProtKB-KW"/>
</dbReference>
<feature type="domain" description="C2H2-type" evidence="6">
    <location>
        <begin position="1243"/>
        <end position="1270"/>
    </location>
</feature>
<dbReference type="EMBL" id="NNAY01001059">
    <property type="protein sequence ID" value="OXU25308.1"/>
    <property type="molecule type" value="Genomic_DNA"/>
</dbReference>
<gene>
    <name evidence="7" type="ORF">TSAR_002134</name>
</gene>
<dbReference type="PANTHER" id="PTHR24379">
    <property type="entry name" value="KRAB AND ZINC FINGER DOMAIN-CONTAINING"/>
    <property type="match status" value="1"/>
</dbReference>
<feature type="domain" description="C2H2-type" evidence="6">
    <location>
        <begin position="465"/>
        <end position="492"/>
    </location>
</feature>
<dbReference type="Proteomes" id="UP000215335">
    <property type="component" value="Unassembled WGS sequence"/>
</dbReference>
<keyword evidence="8" id="KW-1185">Reference proteome</keyword>
<evidence type="ECO:0000259" key="6">
    <source>
        <dbReference type="PROSITE" id="PS50157"/>
    </source>
</evidence>
<accession>A0A232F4A9</accession>
<evidence type="ECO:0000256" key="3">
    <source>
        <dbReference type="ARBA" id="ARBA00022771"/>
    </source>
</evidence>
<dbReference type="Gene3D" id="3.30.160.60">
    <property type="entry name" value="Classic Zinc Finger"/>
    <property type="match status" value="6"/>
</dbReference>
<keyword evidence="3 5" id="KW-0863">Zinc-finger</keyword>
<feature type="domain" description="C2H2-type" evidence="6">
    <location>
        <begin position="1159"/>
        <end position="1187"/>
    </location>
</feature>
<keyword evidence="2" id="KW-0677">Repeat</keyword>
<dbReference type="SMART" id="SM00355">
    <property type="entry name" value="ZnF_C2H2"/>
    <property type="match status" value="18"/>
</dbReference>
<evidence type="ECO:0000313" key="8">
    <source>
        <dbReference type="Proteomes" id="UP000215335"/>
    </source>
</evidence>
<dbReference type="Pfam" id="PF00096">
    <property type="entry name" value="zf-C2H2"/>
    <property type="match status" value="3"/>
</dbReference>
<evidence type="ECO:0000256" key="4">
    <source>
        <dbReference type="ARBA" id="ARBA00022833"/>
    </source>
</evidence>
<feature type="domain" description="C2H2-type" evidence="6">
    <location>
        <begin position="1094"/>
        <end position="1124"/>
    </location>
</feature>
<proteinExistence type="predicted"/>
<evidence type="ECO:0000256" key="1">
    <source>
        <dbReference type="ARBA" id="ARBA00022723"/>
    </source>
</evidence>
<dbReference type="InterPro" id="IPR036236">
    <property type="entry name" value="Znf_C2H2_sf"/>
</dbReference>
<protein>
    <recommendedName>
        <fullName evidence="6">C2H2-type domain-containing protein</fullName>
    </recommendedName>
</protein>
<evidence type="ECO:0000256" key="2">
    <source>
        <dbReference type="ARBA" id="ARBA00022737"/>
    </source>
</evidence>
<sequence length="1351" mass="156291">MATINDAFTEGHRYTRSIAAKFYKKMDIDVDNTLPLTNNGPNNNNKEQFCLQEEIIDLHESEGSDIEIVAVSKSVAEGRTKNKLKAFIRSRRKTKIYVNSDGDIPNQLKTFNRSIDRCNFKGLQNTPKRKVPNRNESLSSIILNCPRCNITKTVFSTTLGNITCKECSVNMTYVCNKCNLRYPTMLALYRHKKLQCERTVKAKTLQPKTMFILKCSRCNLSQKIQRIKLSKCLSCCIDMHYECVVCGKNFNTYSNLYTHMKRRCQPKCRTYYCNECSFNCTCESILVRHLNKHHPGLFVLDNTVKCCVCNETFEDVMHLKQHEVGCGSSYYQCKFCVYKPKYQENLRKHLLTRHADKVRGEDLQEVLRQSVYRPKLVRKLKEKVIKGIRMKVPEEPNKIRDEISITAKTVYCPKCDLDSEYKKGIRYCPTCNTSFSYRCSECSGTYRGLPSLYRHFHRQHGNMHYECENCGRCFSFFGDVNEHRKTCGQEPRFECEICFFKTRYKYNLRNHMFKIHNENRKNFVCQDCGMQYKTARTMKKHMDRCEKRIIRMTVMVIPDKVSNSNRDFLNGDVCTDSSNDSDIEVISSSIKEKKNTAKSITASAKYLKTILKGSKAKLKNVASVLKETKTESRSITSFLVPEQSKPLLMLTNHTVSRDKITDDDAGILVENLPDSEKSPIFCKSFDNNENLLHKIGKNTSRDFFQPKDQINNTLEFEEDVNVVIPQSIEETESNIMLKQFKNKFKVTKQSNTLMTLRNDTDLKEQTIDDETGISFEDLVDLADDENLPCINDKLMDDENALNKKVKDISKNCLSPAKISNCYVDPDDVLHGISDDSISNSDSYQKGFVDSLPPKGDPSIINNAPLNITSVGNTLLSTDDTESLNSLVRLKCTNCLTLVQCPEVEPQMECQKCCLKYQYQCKICTSGFVSLYSLYTHLIKFHSRGEAVHSLMIKPQYVKKPRQVKRLQCDSTEIYNCQKCGSVFKLETIKNKHEAICSRNPKLNCPFCSLAMSFKKNLKEHMIKFHSESFEMNEVDGIINQIVKDGNKKRRDEKATSLLQMLQVASCRKCDRRTPVHELLNGQMKCAICSENFVFTCADPECSRIFPTAKALSLHARMLHIEKRDHYRCAHCLYATTSSRDLIRHQKDCGDLVILPPRLFVCPNCDKSFKKERYLQVHLQRPETCARNKQRELVCPKCNRTFRMQHWLQNHRCESVTTTLELSEPTLPMELSSTELVPLQEPEYPCPDCGKVFKQMRWFNAHKEKYCYKQRVLYRCAHCRYQGFEKKKLKVHIRCAHIHLCTGKKLRCVKCGTKWTSIYSLNRHLDNCSGDYETERLYYKTVTKLGKFETAA</sequence>
<reference evidence="7 8" key="1">
    <citation type="journal article" date="2017" name="Curr. Biol.">
        <title>The Evolution of Venom by Co-option of Single-Copy Genes.</title>
        <authorList>
            <person name="Martinson E.O."/>
            <person name="Mrinalini"/>
            <person name="Kelkar Y.D."/>
            <person name="Chang C.H."/>
            <person name="Werren J.H."/>
        </authorList>
    </citation>
    <scope>NUCLEOTIDE SEQUENCE [LARGE SCALE GENOMIC DNA]</scope>
    <source>
        <strain evidence="7 8">Alberta</strain>
        <tissue evidence="7">Whole body</tissue>
    </source>
</reference>